<reference evidence="1 2" key="1">
    <citation type="submission" date="2014-12" db="EMBL/GenBank/DDBJ databases">
        <title>Draft genome sequences of 29 type strains of Enterococci.</title>
        <authorList>
            <person name="Zhong Z."/>
            <person name="Sun Z."/>
            <person name="Liu W."/>
            <person name="Zhang W."/>
            <person name="Zhang H."/>
        </authorList>
    </citation>
    <scope>NUCLEOTIDE SEQUENCE [LARGE SCALE GENOMIC DNA]</scope>
    <source>
        <strain evidence="1 2">DSM 17029</strain>
    </source>
</reference>
<sequence>MDKDKSKEEIFTERIDEKQKKTKEIIKDALDKEEQKEDPKSEKE</sequence>
<proteinExistence type="predicted"/>
<protein>
    <submittedName>
        <fullName evidence="1">Uncharacterized protein</fullName>
    </submittedName>
</protein>
<evidence type="ECO:0000313" key="1">
    <source>
        <dbReference type="EMBL" id="OJG20231.1"/>
    </source>
</evidence>
<evidence type="ECO:0000313" key="2">
    <source>
        <dbReference type="Proteomes" id="UP000181884"/>
    </source>
</evidence>
<dbReference type="Proteomes" id="UP000181884">
    <property type="component" value="Unassembled WGS sequence"/>
</dbReference>
<dbReference type="AlphaFoldDB" id="A0A1L8RKC6"/>
<gene>
    <name evidence="1" type="ORF">RU97_GL000464</name>
</gene>
<dbReference type="RefSeq" id="WP_281176646.1">
    <property type="nucleotide sequence ID" value="NZ_JXKH01000001.1"/>
</dbReference>
<comment type="caution">
    <text evidence="1">The sequence shown here is derived from an EMBL/GenBank/DDBJ whole genome shotgun (WGS) entry which is preliminary data.</text>
</comment>
<keyword evidence="2" id="KW-1185">Reference proteome</keyword>
<name>A0A1L8RKC6_9ENTE</name>
<accession>A0A1L8RKC6</accession>
<dbReference type="EMBL" id="JXKH01000001">
    <property type="protein sequence ID" value="OJG20231.1"/>
    <property type="molecule type" value="Genomic_DNA"/>
</dbReference>
<organism evidence="1 2">
    <name type="scientific">Enterococcus canis</name>
    <dbReference type="NCBI Taxonomy" id="214095"/>
    <lineage>
        <taxon>Bacteria</taxon>
        <taxon>Bacillati</taxon>
        <taxon>Bacillota</taxon>
        <taxon>Bacilli</taxon>
        <taxon>Lactobacillales</taxon>
        <taxon>Enterococcaceae</taxon>
        <taxon>Enterococcus</taxon>
    </lineage>
</organism>